<evidence type="ECO:0000313" key="6">
    <source>
        <dbReference type="Proteomes" id="UP000323300"/>
    </source>
</evidence>
<keyword evidence="2" id="KW-0328">Glycosyltransferase</keyword>
<reference evidence="5 6" key="1">
    <citation type="submission" date="2016-10" db="EMBL/GenBank/DDBJ databases">
        <authorList>
            <person name="Varghese N."/>
            <person name="Submissions S."/>
        </authorList>
    </citation>
    <scope>NUCLEOTIDE SEQUENCE [LARGE SCALE GENOMIC DNA]</scope>
    <source>
        <strain evidence="5 6">DSM 21822</strain>
    </source>
</reference>
<evidence type="ECO:0000256" key="2">
    <source>
        <dbReference type="ARBA" id="ARBA00022676"/>
    </source>
</evidence>
<keyword evidence="3" id="KW-0808">Transferase</keyword>
<dbReference type="SUPFAM" id="SSF53448">
    <property type="entry name" value="Nucleotide-diphospho-sugar transferases"/>
    <property type="match status" value="1"/>
</dbReference>
<dbReference type="PANTHER" id="PTHR43179">
    <property type="entry name" value="RHAMNOSYLTRANSFERASE WBBL"/>
    <property type="match status" value="1"/>
</dbReference>
<evidence type="ECO:0000256" key="3">
    <source>
        <dbReference type="ARBA" id="ARBA00022679"/>
    </source>
</evidence>
<keyword evidence="6" id="KW-1185">Reference proteome</keyword>
<evidence type="ECO:0000259" key="4">
    <source>
        <dbReference type="Pfam" id="PF00535"/>
    </source>
</evidence>
<feature type="domain" description="Glycosyltransferase 2-like" evidence="4">
    <location>
        <begin position="16"/>
        <end position="173"/>
    </location>
</feature>
<gene>
    <name evidence="5" type="ORF">SAMN04488498_102110</name>
</gene>
<comment type="similarity">
    <text evidence="1">Belongs to the glycosyltransferase 2 family.</text>
</comment>
<dbReference type="PANTHER" id="PTHR43179:SF12">
    <property type="entry name" value="GALACTOFURANOSYLTRANSFERASE GLFT2"/>
    <property type="match status" value="1"/>
</dbReference>
<name>A0A1I3WEZ6_9HYPH</name>
<dbReference type="InterPro" id="IPR029044">
    <property type="entry name" value="Nucleotide-diphossugar_trans"/>
</dbReference>
<evidence type="ECO:0000313" key="5">
    <source>
        <dbReference type="EMBL" id="SFK05011.1"/>
    </source>
</evidence>
<dbReference type="GO" id="GO:0016757">
    <property type="term" value="F:glycosyltransferase activity"/>
    <property type="evidence" value="ECO:0007669"/>
    <property type="project" value="UniProtKB-KW"/>
</dbReference>
<dbReference type="AlphaFoldDB" id="A0A1I3WEZ6"/>
<dbReference type="Proteomes" id="UP000323300">
    <property type="component" value="Unassembled WGS sequence"/>
</dbReference>
<sequence>MTGISKRQATGLRVDIGICTYRRAELDDTLRSVAGLKAPVGVTVRVIVADNDVEPSARQRVERARADVPFEIVYVHCPASNISIARNACLDNGSGDFLAFVDDDATCSAEWLSELLDTAEETGADAVLGPVRALYSDAAPAWMKQGDFHSTRPVFVGGEIRTGYTGNVLLRRTAKAIAGRRFNLSLGKTGGEDTEYFSQLHEAGGRIAFAPEAWVFEPVADDRARFSWLTKRRFRVGQTHGRLLASKVSGAAVAREFCLAGGKTAYCLALSALTAFSPSHRNRYLLRGVMHAGAVSGLAGMSEIQMYGQLGSTTR</sequence>
<dbReference type="OrthoDB" id="6116224at2"/>
<evidence type="ECO:0000256" key="1">
    <source>
        <dbReference type="ARBA" id="ARBA00006739"/>
    </source>
</evidence>
<proteinExistence type="inferred from homology"/>
<accession>A0A1I3WEZ6</accession>
<organism evidence="5 6">
    <name type="scientific">Neomesorhizobium albiziae</name>
    <dbReference type="NCBI Taxonomy" id="335020"/>
    <lineage>
        <taxon>Bacteria</taxon>
        <taxon>Pseudomonadati</taxon>
        <taxon>Pseudomonadota</taxon>
        <taxon>Alphaproteobacteria</taxon>
        <taxon>Hyphomicrobiales</taxon>
        <taxon>Phyllobacteriaceae</taxon>
        <taxon>Neomesorhizobium</taxon>
    </lineage>
</organism>
<dbReference type="EMBL" id="FOSL01000002">
    <property type="protein sequence ID" value="SFK05011.1"/>
    <property type="molecule type" value="Genomic_DNA"/>
</dbReference>
<dbReference type="InterPro" id="IPR001173">
    <property type="entry name" value="Glyco_trans_2-like"/>
</dbReference>
<dbReference type="Pfam" id="PF00535">
    <property type="entry name" value="Glycos_transf_2"/>
    <property type="match status" value="1"/>
</dbReference>
<dbReference type="RefSeq" id="WP_149758619.1">
    <property type="nucleotide sequence ID" value="NZ_BSPE01000028.1"/>
</dbReference>
<dbReference type="Gene3D" id="3.90.550.10">
    <property type="entry name" value="Spore Coat Polysaccharide Biosynthesis Protein SpsA, Chain A"/>
    <property type="match status" value="1"/>
</dbReference>
<protein>
    <submittedName>
        <fullName evidence="5">Succinoglycan biosynthesis protein ExoM</fullName>
    </submittedName>
</protein>
<dbReference type="CDD" id="cd00761">
    <property type="entry name" value="Glyco_tranf_GTA_type"/>
    <property type="match status" value="1"/>
</dbReference>